<dbReference type="PANTHER" id="PTHR42791">
    <property type="entry name" value="GNAT FAMILY ACETYLTRANSFERASE"/>
    <property type="match status" value="1"/>
</dbReference>
<comment type="caution">
    <text evidence="2">The sequence shown here is derived from an EMBL/GenBank/DDBJ whole genome shotgun (WGS) entry which is preliminary data.</text>
</comment>
<dbReference type="CDD" id="cd04301">
    <property type="entry name" value="NAT_SF"/>
    <property type="match status" value="1"/>
</dbReference>
<dbReference type="InterPro" id="IPR016181">
    <property type="entry name" value="Acyl_CoA_acyltransferase"/>
</dbReference>
<organism evidence="2 3">
    <name type="scientific">Armillaria novae-zelandiae</name>
    <dbReference type="NCBI Taxonomy" id="153914"/>
    <lineage>
        <taxon>Eukaryota</taxon>
        <taxon>Fungi</taxon>
        <taxon>Dikarya</taxon>
        <taxon>Basidiomycota</taxon>
        <taxon>Agaricomycotina</taxon>
        <taxon>Agaricomycetes</taxon>
        <taxon>Agaricomycetidae</taxon>
        <taxon>Agaricales</taxon>
        <taxon>Marasmiineae</taxon>
        <taxon>Physalacriaceae</taxon>
        <taxon>Armillaria</taxon>
    </lineage>
</organism>
<dbReference type="AlphaFoldDB" id="A0AA39P968"/>
<gene>
    <name evidence="2" type="ORF">IW261DRAFT_1336365</name>
</gene>
<name>A0AA39P968_9AGAR</name>
<dbReference type="Gene3D" id="3.40.630.30">
    <property type="match status" value="1"/>
</dbReference>
<dbReference type="EMBL" id="JAUEPR010000011">
    <property type="protein sequence ID" value="KAK0479571.1"/>
    <property type="molecule type" value="Genomic_DNA"/>
</dbReference>
<dbReference type="Pfam" id="PF13673">
    <property type="entry name" value="Acetyltransf_10"/>
    <property type="match status" value="1"/>
</dbReference>
<dbReference type="PROSITE" id="PS51186">
    <property type="entry name" value="GNAT"/>
    <property type="match status" value="1"/>
</dbReference>
<evidence type="ECO:0000313" key="2">
    <source>
        <dbReference type="EMBL" id="KAK0479571.1"/>
    </source>
</evidence>
<dbReference type="Proteomes" id="UP001175227">
    <property type="component" value="Unassembled WGS sequence"/>
</dbReference>
<dbReference type="GO" id="GO:0016747">
    <property type="term" value="F:acyltransferase activity, transferring groups other than amino-acyl groups"/>
    <property type="evidence" value="ECO:0007669"/>
    <property type="project" value="InterPro"/>
</dbReference>
<reference evidence="2" key="1">
    <citation type="submission" date="2023-06" db="EMBL/GenBank/DDBJ databases">
        <authorList>
            <consortium name="Lawrence Berkeley National Laboratory"/>
            <person name="Ahrendt S."/>
            <person name="Sahu N."/>
            <person name="Indic B."/>
            <person name="Wong-Bajracharya J."/>
            <person name="Merenyi Z."/>
            <person name="Ke H.-M."/>
            <person name="Monk M."/>
            <person name="Kocsube S."/>
            <person name="Drula E."/>
            <person name="Lipzen A."/>
            <person name="Balint B."/>
            <person name="Henrissat B."/>
            <person name="Andreopoulos B."/>
            <person name="Martin F.M."/>
            <person name="Harder C.B."/>
            <person name="Rigling D."/>
            <person name="Ford K.L."/>
            <person name="Foster G.D."/>
            <person name="Pangilinan J."/>
            <person name="Papanicolaou A."/>
            <person name="Barry K."/>
            <person name="LaButti K."/>
            <person name="Viragh M."/>
            <person name="Koriabine M."/>
            <person name="Yan M."/>
            <person name="Riley R."/>
            <person name="Champramary S."/>
            <person name="Plett K.L."/>
            <person name="Tsai I.J."/>
            <person name="Slot J."/>
            <person name="Sipos G."/>
            <person name="Plett J."/>
            <person name="Nagy L.G."/>
            <person name="Grigoriev I.V."/>
        </authorList>
    </citation>
    <scope>NUCLEOTIDE SEQUENCE</scope>
    <source>
        <strain evidence="2">ICMP 16352</strain>
    </source>
</reference>
<protein>
    <recommendedName>
        <fullName evidence="1">N-acetyltransferase domain-containing protein</fullName>
    </recommendedName>
</protein>
<dbReference type="InterPro" id="IPR052523">
    <property type="entry name" value="Trichothecene_AcTrans"/>
</dbReference>
<proteinExistence type="predicted"/>
<evidence type="ECO:0000259" key="1">
    <source>
        <dbReference type="PROSITE" id="PS51186"/>
    </source>
</evidence>
<sequence length="275" mass="30120">MSVVQATPSAAVRVAAREDVEAAASVLTRAYLNDAALNWFGCVKKQNAATDIDSPVPGVQQTIKNLRCFQRSLVTITMLVGGVVTLAVVPSQDDGKGEKIVGVAVWLQPGQTLDMPLDKLLKAGAWSVLKGWGIRGFKRIFLDFTPSVEKALSKAFKARSMDRLDSCHLLAIVVDPDWQGKGVSSALMRDCFSRAKPKPIHLEASSPKSRDIYAHFGFEINDEHLFGKGRIDHHGLPAKGAEATGFSEWVMTKVGIMDFELNHQWVFVSGPDFWL</sequence>
<feature type="domain" description="N-acetyltransferase" evidence="1">
    <location>
        <begin position="167"/>
        <end position="242"/>
    </location>
</feature>
<keyword evidence="3" id="KW-1185">Reference proteome</keyword>
<evidence type="ECO:0000313" key="3">
    <source>
        <dbReference type="Proteomes" id="UP001175227"/>
    </source>
</evidence>
<dbReference type="InterPro" id="IPR000182">
    <property type="entry name" value="GNAT_dom"/>
</dbReference>
<dbReference type="PANTHER" id="PTHR42791:SF1">
    <property type="entry name" value="N-ACETYLTRANSFERASE DOMAIN-CONTAINING PROTEIN"/>
    <property type="match status" value="1"/>
</dbReference>
<dbReference type="SUPFAM" id="SSF55729">
    <property type="entry name" value="Acyl-CoA N-acyltransferases (Nat)"/>
    <property type="match status" value="1"/>
</dbReference>
<accession>A0AA39P968</accession>